<dbReference type="WBParaSite" id="Pan_g2319.t1">
    <property type="protein sequence ID" value="Pan_g2319.t1"/>
    <property type="gene ID" value="Pan_g2319"/>
</dbReference>
<sequence>MDTRTLCKQQEAASGQSLHSCGPPTASTLECPSSHLRIGHVEGQIVGMCVSPSAEAECHCRKAFDRRFYSCQGSDHLRQDFVTATRNRVIMMIVVVMWRSPAGENRFIDVVIASTIGRRDGGACRMTNRDSFCLCASLGNVQNESDNGW</sequence>
<name>A0A7E4ZXH1_PANRE</name>
<evidence type="ECO:0000313" key="2">
    <source>
        <dbReference type="WBParaSite" id="Pan_g2319.t1"/>
    </source>
</evidence>
<keyword evidence="1" id="KW-1185">Reference proteome</keyword>
<dbReference type="AlphaFoldDB" id="A0A7E4ZXH1"/>
<proteinExistence type="predicted"/>
<organism evidence="1 2">
    <name type="scientific">Panagrellus redivivus</name>
    <name type="common">Microworm</name>
    <dbReference type="NCBI Taxonomy" id="6233"/>
    <lineage>
        <taxon>Eukaryota</taxon>
        <taxon>Metazoa</taxon>
        <taxon>Ecdysozoa</taxon>
        <taxon>Nematoda</taxon>
        <taxon>Chromadorea</taxon>
        <taxon>Rhabditida</taxon>
        <taxon>Tylenchina</taxon>
        <taxon>Panagrolaimomorpha</taxon>
        <taxon>Panagrolaimoidea</taxon>
        <taxon>Panagrolaimidae</taxon>
        <taxon>Panagrellus</taxon>
    </lineage>
</organism>
<accession>A0A7E4ZXH1</accession>
<dbReference type="Proteomes" id="UP000492821">
    <property type="component" value="Unassembled WGS sequence"/>
</dbReference>
<reference evidence="2" key="2">
    <citation type="submission" date="2020-10" db="UniProtKB">
        <authorList>
            <consortium name="WormBaseParasite"/>
        </authorList>
    </citation>
    <scope>IDENTIFICATION</scope>
</reference>
<reference evidence="1" key="1">
    <citation type="journal article" date="2013" name="Genetics">
        <title>The draft genome and transcriptome of Panagrellus redivivus are shaped by the harsh demands of a free-living lifestyle.</title>
        <authorList>
            <person name="Srinivasan J."/>
            <person name="Dillman A.R."/>
            <person name="Macchietto M.G."/>
            <person name="Heikkinen L."/>
            <person name="Lakso M."/>
            <person name="Fracchia K.M."/>
            <person name="Antoshechkin I."/>
            <person name="Mortazavi A."/>
            <person name="Wong G."/>
            <person name="Sternberg P.W."/>
        </authorList>
    </citation>
    <scope>NUCLEOTIDE SEQUENCE [LARGE SCALE GENOMIC DNA]</scope>
    <source>
        <strain evidence="1">MT8872</strain>
    </source>
</reference>
<protein>
    <submittedName>
        <fullName evidence="2">EGF-like domain-containing protein</fullName>
    </submittedName>
</protein>
<evidence type="ECO:0000313" key="1">
    <source>
        <dbReference type="Proteomes" id="UP000492821"/>
    </source>
</evidence>